<dbReference type="EMBL" id="MN739300">
    <property type="protein sequence ID" value="QHS97556.1"/>
    <property type="molecule type" value="Genomic_DNA"/>
</dbReference>
<accession>A0A6C0BZE7</accession>
<dbReference type="AlphaFoldDB" id="A0A6C0BZE7"/>
<protein>
    <submittedName>
        <fullName evidence="1">Uncharacterized protein</fullName>
    </submittedName>
</protein>
<reference evidence="1" key="1">
    <citation type="journal article" date="2020" name="Nature">
        <title>Giant virus diversity and host interactions through global metagenomics.</title>
        <authorList>
            <person name="Schulz F."/>
            <person name="Roux S."/>
            <person name="Paez-Espino D."/>
            <person name="Jungbluth S."/>
            <person name="Walsh D.A."/>
            <person name="Denef V.J."/>
            <person name="McMahon K.D."/>
            <person name="Konstantinidis K.T."/>
            <person name="Eloe-Fadrosh E.A."/>
            <person name="Kyrpides N.C."/>
            <person name="Woyke T."/>
        </authorList>
    </citation>
    <scope>NUCLEOTIDE SEQUENCE</scope>
    <source>
        <strain evidence="1">GVMAG-M-3300020182-33</strain>
    </source>
</reference>
<sequence>MSPLMYCTCKKMHCALRFSISHGELCVLSQDPTLGRSSTQKAGRACCAPDVSSLPSAWNIAERRRALPSL</sequence>
<proteinExistence type="predicted"/>
<organism evidence="1">
    <name type="scientific">viral metagenome</name>
    <dbReference type="NCBI Taxonomy" id="1070528"/>
    <lineage>
        <taxon>unclassified sequences</taxon>
        <taxon>metagenomes</taxon>
        <taxon>organismal metagenomes</taxon>
    </lineage>
</organism>
<evidence type="ECO:0000313" key="1">
    <source>
        <dbReference type="EMBL" id="QHS97556.1"/>
    </source>
</evidence>
<name>A0A6C0BZE7_9ZZZZ</name>